<reference evidence="1 2" key="1">
    <citation type="submission" date="2017-02" db="EMBL/GenBank/DDBJ databases">
        <title>Draft genome of Saccharomonospora sp. 154.</title>
        <authorList>
            <person name="Alonso-Carmona G.S."/>
            <person name="De La Haba R."/>
            <person name="Vera-Gargallo B."/>
            <person name="Sandoval-Trujillo A.H."/>
            <person name="Ramirez-Duran N."/>
            <person name="Ventosa A."/>
        </authorList>
    </citation>
    <scope>NUCLEOTIDE SEQUENCE [LARGE SCALE GENOMIC DNA]</scope>
    <source>
        <strain evidence="1 2">LRS4.154</strain>
    </source>
</reference>
<proteinExistence type="predicted"/>
<dbReference type="GO" id="GO:0033499">
    <property type="term" value="P:galactose catabolic process via UDP-galactose, Leloir pathway"/>
    <property type="evidence" value="ECO:0007669"/>
    <property type="project" value="TreeGrafter"/>
</dbReference>
<evidence type="ECO:0000313" key="1">
    <source>
        <dbReference type="EMBL" id="OQO93831.1"/>
    </source>
</evidence>
<dbReference type="Gene3D" id="2.70.98.10">
    <property type="match status" value="1"/>
</dbReference>
<dbReference type="Proteomes" id="UP000192591">
    <property type="component" value="Unassembled WGS sequence"/>
</dbReference>
<dbReference type="AlphaFoldDB" id="A0A1V9A9T1"/>
<dbReference type="Pfam" id="PF01263">
    <property type="entry name" value="Aldose_epim"/>
    <property type="match status" value="1"/>
</dbReference>
<dbReference type="InterPro" id="IPR011013">
    <property type="entry name" value="Gal_mutarotase_sf_dom"/>
</dbReference>
<dbReference type="PANTHER" id="PTHR10091:SF0">
    <property type="entry name" value="GALACTOSE MUTAROTASE"/>
    <property type="match status" value="1"/>
</dbReference>
<gene>
    <name evidence="1" type="ORF">B1813_04715</name>
</gene>
<dbReference type="RefSeq" id="WP_081190756.1">
    <property type="nucleotide sequence ID" value="NZ_MWIH01000003.1"/>
</dbReference>
<evidence type="ECO:0000313" key="2">
    <source>
        <dbReference type="Proteomes" id="UP000192591"/>
    </source>
</evidence>
<dbReference type="GO" id="GO:0004034">
    <property type="term" value="F:aldose 1-epimerase activity"/>
    <property type="evidence" value="ECO:0007669"/>
    <property type="project" value="TreeGrafter"/>
</dbReference>
<dbReference type="EMBL" id="MWIH01000003">
    <property type="protein sequence ID" value="OQO93831.1"/>
    <property type="molecule type" value="Genomic_DNA"/>
</dbReference>
<name>A0A1V9A9T1_SACPI</name>
<dbReference type="InterPro" id="IPR037480">
    <property type="entry name" value="YihR-like"/>
</dbReference>
<accession>A0A1V9A9T1</accession>
<sequence>MSPSGEQFVLRAAGYRATVTEVGAALRTLTHDGRALVRNFAEDEVRPVYSGAVLAPWPNRIADGRYPHGETVLQLPLTEPERATALHGLVCWAAWRPVGHSRSSLKLEHTLWPTPGYPFRLRLVTTYERTEAGLTVSVSAENTLTGVAPYGCSIHPYLVGGAGRVNDWTLRLPASRVLDVDPHRLLPTGQREVAGSPFDFRDGHPIGPLKVDHAFGGVEFGAGTTAEAVVLAADGHGVRLRWDSMCPWVQVHTADRPEPVLDRTGLAVEPMTCPPDAFNSGRDVVRLAPGATHVVRWRLAAV</sequence>
<dbReference type="STRING" id="1962155.B1813_04715"/>
<dbReference type="GO" id="GO:0006006">
    <property type="term" value="P:glucose metabolic process"/>
    <property type="evidence" value="ECO:0007669"/>
    <property type="project" value="TreeGrafter"/>
</dbReference>
<dbReference type="PANTHER" id="PTHR10091">
    <property type="entry name" value="ALDOSE-1-EPIMERASE"/>
    <property type="match status" value="1"/>
</dbReference>
<keyword evidence="2" id="KW-1185">Reference proteome</keyword>
<protein>
    <submittedName>
        <fullName evidence="1">Galactose mutarotase</fullName>
    </submittedName>
</protein>
<dbReference type="SUPFAM" id="SSF74650">
    <property type="entry name" value="Galactose mutarotase-like"/>
    <property type="match status" value="1"/>
</dbReference>
<dbReference type="GO" id="GO:0030246">
    <property type="term" value="F:carbohydrate binding"/>
    <property type="evidence" value="ECO:0007669"/>
    <property type="project" value="InterPro"/>
</dbReference>
<comment type="caution">
    <text evidence="1">The sequence shown here is derived from an EMBL/GenBank/DDBJ whole genome shotgun (WGS) entry which is preliminary data.</text>
</comment>
<dbReference type="InterPro" id="IPR008183">
    <property type="entry name" value="Aldose_1/G6P_1-epimerase"/>
</dbReference>
<dbReference type="CDD" id="cd09022">
    <property type="entry name" value="Aldose_epim_Ec_YihR"/>
    <property type="match status" value="1"/>
</dbReference>
<dbReference type="InterPro" id="IPR014718">
    <property type="entry name" value="GH-type_carb-bd"/>
</dbReference>
<organism evidence="1 2">
    <name type="scientific">Saccharomonospora piscinae</name>
    <dbReference type="NCBI Taxonomy" id="687388"/>
    <lineage>
        <taxon>Bacteria</taxon>
        <taxon>Bacillati</taxon>
        <taxon>Actinomycetota</taxon>
        <taxon>Actinomycetes</taxon>
        <taxon>Pseudonocardiales</taxon>
        <taxon>Pseudonocardiaceae</taxon>
        <taxon>Saccharomonospora</taxon>
    </lineage>
</organism>